<evidence type="ECO:0008006" key="14">
    <source>
        <dbReference type="Google" id="ProtNLM"/>
    </source>
</evidence>
<dbReference type="Gene3D" id="3.30.70.80">
    <property type="entry name" value="Peptidase S8 propeptide/proteinase inhibitor I9"/>
    <property type="match status" value="1"/>
</dbReference>
<dbReference type="Pfam" id="PF05922">
    <property type="entry name" value="Inhibitor_I9"/>
    <property type="match status" value="1"/>
</dbReference>
<feature type="domain" description="Subtilisin-like protease fibronectin type-III" evidence="11">
    <location>
        <begin position="667"/>
        <end position="766"/>
    </location>
</feature>
<evidence type="ECO:0000259" key="10">
    <source>
        <dbReference type="Pfam" id="PF05922"/>
    </source>
</evidence>
<evidence type="ECO:0000256" key="3">
    <source>
        <dbReference type="ARBA" id="ARBA00022729"/>
    </source>
</evidence>
<feature type="active site" description="Charge relay system" evidence="6 7">
    <location>
        <position position="221"/>
    </location>
</feature>
<name>A0A9R0SXQ3_TRITD</name>
<dbReference type="PRINTS" id="PR00723">
    <property type="entry name" value="SUBTILISIN"/>
</dbReference>
<dbReference type="GO" id="GO:0004252">
    <property type="term" value="F:serine-type endopeptidase activity"/>
    <property type="evidence" value="ECO:0007669"/>
    <property type="project" value="UniProtKB-UniRule"/>
</dbReference>
<dbReference type="InterPro" id="IPR010259">
    <property type="entry name" value="S8pro/Inhibitor_I9"/>
</dbReference>
<dbReference type="Gene3D" id="3.40.50.200">
    <property type="entry name" value="Peptidase S8/S53 domain"/>
    <property type="match status" value="1"/>
</dbReference>
<evidence type="ECO:0000256" key="5">
    <source>
        <dbReference type="ARBA" id="ARBA00022825"/>
    </source>
</evidence>
<proteinExistence type="inferred from homology"/>
<keyword evidence="13" id="KW-1185">Reference proteome</keyword>
<keyword evidence="3 8" id="KW-0732">Signal</keyword>
<accession>A0A9R0SXQ3</accession>
<dbReference type="InterPro" id="IPR015500">
    <property type="entry name" value="Peptidase_S8_subtilisin-rel"/>
</dbReference>
<dbReference type="InterPro" id="IPR041469">
    <property type="entry name" value="Subtilisin-like_FN3"/>
</dbReference>
<reference evidence="12 13" key="1">
    <citation type="submission" date="2017-09" db="EMBL/GenBank/DDBJ databases">
        <authorList>
            <consortium name="International Durum Wheat Genome Sequencing Consortium (IDWGSC)"/>
            <person name="Milanesi L."/>
        </authorList>
    </citation>
    <scope>NUCLEOTIDE SEQUENCE [LARGE SCALE GENOMIC DNA]</scope>
    <source>
        <strain evidence="13">cv. Svevo</strain>
    </source>
</reference>
<dbReference type="Gene3D" id="3.50.30.30">
    <property type="match status" value="1"/>
</dbReference>
<evidence type="ECO:0000256" key="7">
    <source>
        <dbReference type="PROSITE-ProRule" id="PRU01240"/>
    </source>
</evidence>
<dbReference type="InterPro" id="IPR036852">
    <property type="entry name" value="Peptidase_S8/S53_dom_sf"/>
</dbReference>
<dbReference type="Gramene" id="TRITD4Bv1G006270.2">
    <property type="protein sequence ID" value="TRITD4Bv1G006270.2"/>
    <property type="gene ID" value="TRITD4Bv1G006270"/>
</dbReference>
<feature type="domain" description="Peptidase S8/S53" evidence="9">
    <location>
        <begin position="157"/>
        <end position="590"/>
    </location>
</feature>
<evidence type="ECO:0000259" key="11">
    <source>
        <dbReference type="Pfam" id="PF17766"/>
    </source>
</evidence>
<dbReference type="PANTHER" id="PTHR10795">
    <property type="entry name" value="PROPROTEIN CONVERTASE SUBTILISIN/KEXIN"/>
    <property type="match status" value="1"/>
</dbReference>
<dbReference type="PROSITE" id="PS51892">
    <property type="entry name" value="SUBTILASE"/>
    <property type="match status" value="1"/>
</dbReference>
<keyword evidence="4 7" id="KW-0378">Hydrolase</keyword>
<feature type="signal peptide" evidence="8">
    <location>
        <begin position="1"/>
        <end position="26"/>
    </location>
</feature>
<evidence type="ECO:0000259" key="9">
    <source>
        <dbReference type="Pfam" id="PF00082"/>
    </source>
</evidence>
<evidence type="ECO:0000313" key="12">
    <source>
        <dbReference type="EMBL" id="VAI00956.1"/>
    </source>
</evidence>
<protein>
    <recommendedName>
        <fullName evidence="14">Subtilisin-like protease</fullName>
    </recommendedName>
</protein>
<dbReference type="OMA" id="DAHRAWH"/>
<dbReference type="Pfam" id="PF00082">
    <property type="entry name" value="Peptidase_S8"/>
    <property type="match status" value="1"/>
</dbReference>
<evidence type="ECO:0000313" key="13">
    <source>
        <dbReference type="Proteomes" id="UP000324705"/>
    </source>
</evidence>
<organism evidence="12 13">
    <name type="scientific">Triticum turgidum subsp. durum</name>
    <name type="common">Durum wheat</name>
    <name type="synonym">Triticum durum</name>
    <dbReference type="NCBI Taxonomy" id="4567"/>
    <lineage>
        <taxon>Eukaryota</taxon>
        <taxon>Viridiplantae</taxon>
        <taxon>Streptophyta</taxon>
        <taxon>Embryophyta</taxon>
        <taxon>Tracheophyta</taxon>
        <taxon>Spermatophyta</taxon>
        <taxon>Magnoliopsida</taxon>
        <taxon>Liliopsida</taxon>
        <taxon>Poales</taxon>
        <taxon>Poaceae</taxon>
        <taxon>BOP clade</taxon>
        <taxon>Pooideae</taxon>
        <taxon>Triticodae</taxon>
        <taxon>Triticeae</taxon>
        <taxon>Triticinae</taxon>
        <taxon>Triticum</taxon>
    </lineage>
</organism>
<dbReference type="GO" id="GO:0006508">
    <property type="term" value="P:proteolysis"/>
    <property type="evidence" value="ECO:0007669"/>
    <property type="project" value="UniProtKB-KW"/>
</dbReference>
<dbReference type="InterPro" id="IPR000209">
    <property type="entry name" value="Peptidase_S8/S53_dom"/>
</dbReference>
<evidence type="ECO:0000256" key="4">
    <source>
        <dbReference type="ARBA" id="ARBA00022801"/>
    </source>
</evidence>
<dbReference type="InterPro" id="IPR045051">
    <property type="entry name" value="SBT"/>
</dbReference>
<dbReference type="AlphaFoldDB" id="A0A9R0SXQ3"/>
<dbReference type="PROSITE" id="PS00138">
    <property type="entry name" value="SUBTILASE_SER"/>
    <property type="match status" value="1"/>
</dbReference>
<gene>
    <name evidence="12" type="ORF">TRITD_4Bv1G006270</name>
</gene>
<dbReference type="InterPro" id="IPR037045">
    <property type="entry name" value="S8pro/Inhibitor_I9_sf"/>
</dbReference>
<evidence type="ECO:0000256" key="6">
    <source>
        <dbReference type="PIRSR" id="PIRSR615500-1"/>
    </source>
</evidence>
<sequence>MATHRSLLPAPCITALLLAAVISTDASYTVQEDRREAHLEPADEAGHRTYIVLLEPPAGGQHMDADAHKAWHQSFLPSMKTALGKPRLRRSYRTLVHGFSARLTEREVKRVSAKPGVIRAFPNVIRYLETTRTPAFLGLPYQVEESPEDWPGYGGLGMIIGIVDGGIANNHPSMDDAGFEGIEPPQRWRGSCHKDFKCNRKIIGAKNYFNSAPPLDVDSGHGTHVATIAAGNFVAGANVNGLARGNASGIAPQAHVAVYKGCSRTSCPDESVLSAIIAAVDDGVDVISLSVGGISNATYDHDPIAVASFAAMRAGILVVATAGNAGPHPSTVQNDVPWLMTVGAGTVDRLLMARVVIGGVHNPLHIFAGQSLADRQWLTTVRPDVMHDLLYSNDGDRAKCVYPKDEMAVRVSGRVVICDEIEEDEVEEGPVDELLSSNASAIIVVDSKECGYTRNLVDMGDIPILQVPYNDGVSLKDYSSSPHLKAAVDFNRGTVLGTTPAPTVAYFSSRGPSQYFPAILKPDVLAPGVNILGGIPYKPSDGPVYFGFKSGTSMAAPHVSGAAILLKSAHPSWSPAAIKSALMTTVDIVDNSGHGIRDEQLDAANAYKMGAGHINVSRAMDPGLVYELEEGQYAAHVCSTLGEAALRAVACNNSWRCSELPTTHPSNLNYPSITVPLQPRGFIVVRTLTNVAPRISEPEIYMAKVVMPSEVRVIIDPSTLMFNYTGQEGSYQISVRSTSNSPVQGAVYHGTVEWSSSEHTVRSPMLAVVDLATSHPSTPWKLH</sequence>
<evidence type="ECO:0000256" key="8">
    <source>
        <dbReference type="SAM" id="SignalP"/>
    </source>
</evidence>
<feature type="active site" description="Charge relay system" evidence="6 7">
    <location>
        <position position="553"/>
    </location>
</feature>
<evidence type="ECO:0000256" key="1">
    <source>
        <dbReference type="ARBA" id="ARBA00011073"/>
    </source>
</evidence>
<dbReference type="Pfam" id="PF17766">
    <property type="entry name" value="fn3_6"/>
    <property type="match status" value="1"/>
</dbReference>
<evidence type="ECO:0000256" key="2">
    <source>
        <dbReference type="ARBA" id="ARBA00022670"/>
    </source>
</evidence>
<keyword evidence="2 7" id="KW-0645">Protease</keyword>
<feature type="chain" id="PRO_5040266070" description="Subtilisin-like protease" evidence="8">
    <location>
        <begin position="27"/>
        <end position="783"/>
    </location>
</feature>
<comment type="similarity">
    <text evidence="1 7">Belongs to the peptidase S8 family.</text>
</comment>
<dbReference type="EMBL" id="LT934118">
    <property type="protein sequence ID" value="VAI00956.1"/>
    <property type="molecule type" value="Genomic_DNA"/>
</dbReference>
<dbReference type="InterPro" id="IPR023828">
    <property type="entry name" value="Peptidase_S8_Ser-AS"/>
</dbReference>
<dbReference type="SUPFAM" id="SSF52743">
    <property type="entry name" value="Subtilisin-like"/>
    <property type="match status" value="1"/>
</dbReference>
<dbReference type="Proteomes" id="UP000324705">
    <property type="component" value="Chromosome 4B"/>
</dbReference>
<feature type="active site" description="Charge relay system" evidence="6 7">
    <location>
        <position position="164"/>
    </location>
</feature>
<keyword evidence="5 7" id="KW-0720">Serine protease</keyword>
<feature type="domain" description="Inhibitor I9" evidence="10">
    <location>
        <begin position="49"/>
        <end position="128"/>
    </location>
</feature>
<dbReference type="Gene3D" id="2.60.40.2310">
    <property type="match status" value="1"/>
</dbReference>